<feature type="compositionally biased region" description="Basic residues" evidence="1">
    <location>
        <begin position="31"/>
        <end position="43"/>
    </location>
</feature>
<reference evidence="6 7" key="1">
    <citation type="journal article" date="2014" name="Genome Announc.">
        <title>Draft Genome Sequences of Marine Flavobacterium Nonlabens Strains NR17, NR24, NR27, NR32, NR33, and Ara13.</title>
        <authorList>
            <person name="Nakanishi M."/>
            <person name="Meirelles P."/>
            <person name="Suzuki R."/>
            <person name="Takatani N."/>
            <person name="Mino S."/>
            <person name="Suda W."/>
            <person name="Oshima K."/>
            <person name="Hattori M."/>
            <person name="Ohkuma M."/>
            <person name="Hosokawa M."/>
            <person name="Miyashita K."/>
            <person name="Thompson F.L."/>
            <person name="Niwa A."/>
            <person name="Sawabe T."/>
            <person name="Sawabe T."/>
        </authorList>
    </citation>
    <scope>NUCLEOTIDE SEQUENCE [LARGE SCALE GENOMIC DNA]</scope>
    <source>
        <strain evidence="3">JCM 19296</strain>
        <strain evidence="4">JCM 19314</strain>
        <strain evidence="6">JCM19296</strain>
        <strain evidence="7">JCM19314</strain>
    </source>
</reference>
<gene>
    <name evidence="3" type="ORF">JCM19296_3035</name>
    <name evidence="4" type="ORF">JCM19314_3376</name>
    <name evidence="5" type="ORF">LY02_01405</name>
</gene>
<comment type="caution">
    <text evidence="3">The sequence shown here is derived from an EMBL/GenBank/DDBJ whole genome shotgun (WGS) entry which is preliminary data.</text>
</comment>
<reference evidence="5 8" key="2">
    <citation type="submission" date="2018-03" db="EMBL/GenBank/DDBJ databases">
        <title>Genomic Encyclopedia of Archaeal and Bacterial Type Strains, Phase II (KMG-II): from individual species to whole genera.</title>
        <authorList>
            <person name="Goeker M."/>
        </authorList>
    </citation>
    <scope>NUCLEOTIDE SEQUENCE [LARGE SCALE GENOMIC DNA]</scope>
    <source>
        <strain evidence="5 8">DSM 22727</strain>
    </source>
</reference>
<evidence type="ECO:0000313" key="8">
    <source>
        <dbReference type="Proteomes" id="UP000239997"/>
    </source>
</evidence>
<dbReference type="Proteomes" id="UP000028980">
    <property type="component" value="Unassembled WGS sequence"/>
</dbReference>
<evidence type="ECO:0000313" key="4">
    <source>
        <dbReference type="EMBL" id="GAK99331.1"/>
    </source>
</evidence>
<name>A0A081DET1_NONUL</name>
<feature type="compositionally biased region" description="Basic and acidic residues" evidence="1">
    <location>
        <begin position="44"/>
        <end position="55"/>
    </location>
</feature>
<evidence type="ECO:0000313" key="5">
    <source>
        <dbReference type="EMBL" id="PRX14375.1"/>
    </source>
</evidence>
<dbReference type="EMBL" id="BBMM01000002">
    <property type="protein sequence ID" value="GAK99331.1"/>
    <property type="molecule type" value="Genomic_DNA"/>
</dbReference>
<keyword evidence="2" id="KW-0472">Membrane</keyword>
<evidence type="ECO:0000256" key="2">
    <source>
        <dbReference type="SAM" id="Phobius"/>
    </source>
</evidence>
<dbReference type="EMBL" id="PVNA01000002">
    <property type="protein sequence ID" value="PRX14375.1"/>
    <property type="molecule type" value="Genomic_DNA"/>
</dbReference>
<keyword evidence="2" id="KW-1133">Transmembrane helix</keyword>
<accession>A0A081DET1</accession>
<evidence type="ECO:0000313" key="7">
    <source>
        <dbReference type="Proteomes" id="UP000029226"/>
    </source>
</evidence>
<sequence>MEGLSDYQDWLYIGAVIIAFFVFLLWNRKTHGRSRTKNRRSFKARLEDRKKEQQK</sequence>
<keyword evidence="8" id="KW-1185">Reference proteome</keyword>
<feature type="region of interest" description="Disordered" evidence="1">
    <location>
        <begin position="31"/>
        <end position="55"/>
    </location>
</feature>
<dbReference type="RefSeq" id="WP_160165392.1">
    <property type="nucleotide sequence ID" value="NZ_CP136694.1"/>
</dbReference>
<protein>
    <submittedName>
        <fullName evidence="3">Uncharacterized protein</fullName>
    </submittedName>
</protein>
<dbReference type="AlphaFoldDB" id="A0A081DET1"/>
<dbReference type="Proteomes" id="UP000029226">
    <property type="component" value="Unassembled WGS sequence"/>
</dbReference>
<evidence type="ECO:0000313" key="3">
    <source>
        <dbReference type="EMBL" id="GAK77427.1"/>
    </source>
</evidence>
<organism evidence="3 6">
    <name type="scientific">Nonlabens ulvanivorans</name>
    <name type="common">Persicivirga ulvanivorans</name>
    <dbReference type="NCBI Taxonomy" id="906888"/>
    <lineage>
        <taxon>Bacteria</taxon>
        <taxon>Pseudomonadati</taxon>
        <taxon>Bacteroidota</taxon>
        <taxon>Flavobacteriia</taxon>
        <taxon>Flavobacteriales</taxon>
        <taxon>Flavobacteriaceae</taxon>
        <taxon>Nonlabens</taxon>
    </lineage>
</organism>
<keyword evidence="2" id="KW-0812">Transmembrane</keyword>
<dbReference type="OrthoDB" id="1145006at2"/>
<dbReference type="EMBL" id="BBLG01000009">
    <property type="protein sequence ID" value="GAK77427.1"/>
    <property type="molecule type" value="Genomic_DNA"/>
</dbReference>
<dbReference type="GeneID" id="90596884"/>
<feature type="transmembrane region" description="Helical" evidence="2">
    <location>
        <begin position="12"/>
        <end position="27"/>
    </location>
</feature>
<dbReference type="Proteomes" id="UP000239997">
    <property type="component" value="Unassembled WGS sequence"/>
</dbReference>
<evidence type="ECO:0000313" key="6">
    <source>
        <dbReference type="Proteomes" id="UP000028980"/>
    </source>
</evidence>
<evidence type="ECO:0000256" key="1">
    <source>
        <dbReference type="SAM" id="MobiDB-lite"/>
    </source>
</evidence>
<proteinExistence type="predicted"/>